<proteinExistence type="predicted"/>
<dbReference type="EMBL" id="CM056810">
    <property type="protein sequence ID" value="KAJ8643708.1"/>
    <property type="molecule type" value="Genomic_DNA"/>
</dbReference>
<dbReference type="Proteomes" id="UP001234297">
    <property type="component" value="Chromosome 2"/>
</dbReference>
<protein>
    <submittedName>
        <fullName evidence="1">Uncharacterized protein</fullName>
    </submittedName>
</protein>
<reference evidence="1 2" key="1">
    <citation type="journal article" date="2022" name="Hortic Res">
        <title>A haplotype resolved chromosomal level avocado genome allows analysis of novel avocado genes.</title>
        <authorList>
            <person name="Nath O."/>
            <person name="Fletcher S.J."/>
            <person name="Hayward A."/>
            <person name="Shaw L.M."/>
            <person name="Masouleh A.K."/>
            <person name="Furtado A."/>
            <person name="Henry R.J."/>
            <person name="Mitter N."/>
        </authorList>
    </citation>
    <scope>NUCLEOTIDE SEQUENCE [LARGE SCALE GENOMIC DNA]</scope>
    <source>
        <strain evidence="2">cv. Hass</strain>
    </source>
</reference>
<gene>
    <name evidence="1" type="ORF">MRB53_005456</name>
</gene>
<organism evidence="1 2">
    <name type="scientific">Persea americana</name>
    <name type="common">Avocado</name>
    <dbReference type="NCBI Taxonomy" id="3435"/>
    <lineage>
        <taxon>Eukaryota</taxon>
        <taxon>Viridiplantae</taxon>
        <taxon>Streptophyta</taxon>
        <taxon>Embryophyta</taxon>
        <taxon>Tracheophyta</taxon>
        <taxon>Spermatophyta</taxon>
        <taxon>Magnoliopsida</taxon>
        <taxon>Magnoliidae</taxon>
        <taxon>Laurales</taxon>
        <taxon>Lauraceae</taxon>
        <taxon>Persea</taxon>
    </lineage>
</organism>
<sequence>MDLLSDRKQMEMSVDWIQVPHLYGKIIALGSEALQIRATVELGRHSEYAPKSVLAQIVPVLVGLLGHSLGSSDPPPVAGAAAYCLDCFARRGDGALCMLMGQSGAIPALLRLLPQSEGRYQRVLAKCLRSIVCCDSLSRAILTRNDGVGIILNLISSSVGDTRRYLLEIFSSIAMLRDVRWAIINFGGLPSLIESAGTGKIVSRTRAAHAIGLLGVTRRVRQMLVDLDVIPVLTSLLRDGDMIAKMTAGNALGIISSHVDYLRHVAREGAIPLFAELLEGPEPLGREIAEDVFCILAVAEENAISIAGHLVRILQGDNNVAKAAAADVLWDLSGYKHLVSVVRNSGAIPLLLELLTGGNDDAREKASGAVAQLSYDEADRGALIDAGAIPVLIGLLQDESEELKDNAAEALINFSEDPLLRDRISEAFDIPSFQHIQDRLIRIRASDEHMVRSLSRLSVEQFSP</sequence>
<name>A0ACC2ME79_PERAE</name>
<keyword evidence="2" id="KW-1185">Reference proteome</keyword>
<evidence type="ECO:0000313" key="1">
    <source>
        <dbReference type="EMBL" id="KAJ8643708.1"/>
    </source>
</evidence>
<evidence type="ECO:0000313" key="2">
    <source>
        <dbReference type="Proteomes" id="UP001234297"/>
    </source>
</evidence>
<accession>A0ACC2ME79</accession>
<comment type="caution">
    <text evidence="1">The sequence shown here is derived from an EMBL/GenBank/DDBJ whole genome shotgun (WGS) entry which is preliminary data.</text>
</comment>